<evidence type="ECO:0000313" key="2">
    <source>
        <dbReference type="EMBL" id="ABI25642.1"/>
    </source>
</evidence>
<dbReference type="KEGG" id="hso:HS_1367"/>
<organism evidence="2">
    <name type="scientific">Histophilus somni (strain 129Pt)</name>
    <name type="common">Haemophilus somnus</name>
    <dbReference type="NCBI Taxonomy" id="205914"/>
    <lineage>
        <taxon>Bacteria</taxon>
        <taxon>Pseudomonadati</taxon>
        <taxon>Pseudomonadota</taxon>
        <taxon>Gammaproteobacteria</taxon>
        <taxon>Pasteurellales</taxon>
        <taxon>Pasteurellaceae</taxon>
        <taxon>Histophilus</taxon>
    </lineage>
</organism>
<feature type="compositionally biased region" description="Basic and acidic residues" evidence="1">
    <location>
        <begin position="48"/>
        <end position="60"/>
    </location>
</feature>
<accession>Q0I4L6</accession>
<feature type="compositionally biased region" description="Polar residues" evidence="1">
    <location>
        <begin position="140"/>
        <end position="154"/>
    </location>
</feature>
<dbReference type="AlphaFoldDB" id="Q0I4L6"/>
<proteinExistence type="predicted"/>
<dbReference type="HOGENOM" id="CLU_625243_0_0_6"/>
<evidence type="ECO:0000256" key="1">
    <source>
        <dbReference type="SAM" id="MobiDB-lite"/>
    </source>
</evidence>
<dbReference type="EMBL" id="CP000436">
    <property type="protein sequence ID" value="ABI25642.1"/>
    <property type="molecule type" value="Genomic_DNA"/>
</dbReference>
<feature type="region of interest" description="Disordered" evidence="1">
    <location>
        <begin position="140"/>
        <end position="166"/>
    </location>
</feature>
<name>Q0I4L6_HISS1</name>
<feature type="region of interest" description="Disordered" evidence="1">
    <location>
        <begin position="1"/>
        <end position="73"/>
    </location>
</feature>
<sequence>MNFSTNPGGSSSYSSHSRGGTSYSGRSIGSSSSGLSIGSSSSGRSIGRSRDRDRSKDRNTGRNNSYDTKSLDNLAKAIHDGSYKGKNDSRWSRGKDGYSSFGSHRNHDDNYSSYSSNYAGSYSKGKSAIGSAVQNHRNLVANSPSDLKSKTLTGENVDDGLLSSNQNKQYSPIDYAEMYKNGPRHPIEKATLGKREMGPMSRIAPEDPHANSYQNYRYVQSLANKDWIEDTQRSIAGNAVGGISSSGVANAVAGAVGGGLGRAVAGAVAGIAASNAGDLANMAVGKANKEGLTDEQKAMYDQAFSQRQDYFDKRRRSFDSFGNGIATVLGTGVDIASKGLTMGAGSTIADAYKNNSALEKTLENFDSPENRQFLKERQEAYKRAREEDAKRRKADGSNKGILYNMTKRLQPQEEPQEPTLPYYAIPALTNLWNNVIVK</sequence>
<protein>
    <submittedName>
        <fullName evidence="2">Hemophilus-specific protein, uncharacterized</fullName>
    </submittedName>
</protein>
<reference evidence="2" key="1">
    <citation type="submission" date="2006-08" db="EMBL/GenBank/DDBJ databases">
        <title>Complete genome sequence of Haemophilus somnus 129PT.</title>
        <authorList>
            <person name="Copeland A."/>
            <person name="Lucas S."/>
            <person name="Lapidus A."/>
            <person name="Barry K."/>
            <person name="Glavina del Rio T."/>
            <person name="Hammon N."/>
            <person name="Dalin E."/>
            <person name="Tice H."/>
            <person name="Pitluck S."/>
            <person name="Brettin T.S."/>
            <person name="Bruce D."/>
            <person name="Challacombe J.F."/>
            <person name="Chertkov O."/>
            <person name="Detter J.C."/>
            <person name="Gilna P."/>
            <person name="Han S."/>
            <person name="Misra M."/>
            <person name="Tapia R."/>
            <person name="Thayer N.N."/>
            <person name="Xie G."/>
            <person name="Inzana T.J."/>
            <person name="Duncan A.J."/>
            <person name="Siddaramppa S."/>
            <person name="Richardson P."/>
        </authorList>
    </citation>
    <scope>NUCLEOTIDE SEQUENCE</scope>
    <source>
        <strain evidence="2">129PT</strain>
    </source>
</reference>
<gene>
    <name evidence="2" type="ordered locus">HS_1367</name>
</gene>
<feature type="compositionally biased region" description="Low complexity" evidence="1">
    <location>
        <begin position="8"/>
        <end position="46"/>
    </location>
</feature>